<dbReference type="SUPFAM" id="SSF56988">
    <property type="entry name" value="Anthrax protective antigen"/>
    <property type="match status" value="1"/>
</dbReference>
<dbReference type="InParanoid" id="A0A3Q3MZ19"/>
<dbReference type="STRING" id="56723.ENSLBEP00000026705"/>
<dbReference type="FunFam" id="2.60.40.10:FF:000857">
    <property type="entry name" value="PKHD1 like 1"/>
    <property type="match status" value="1"/>
</dbReference>
<accession>A0A3Q3MZ19</accession>
<reference evidence="3" key="1">
    <citation type="submission" date="2025-08" db="UniProtKB">
        <authorList>
            <consortium name="Ensembl"/>
        </authorList>
    </citation>
    <scope>IDENTIFICATION</scope>
</reference>
<dbReference type="Proteomes" id="UP000261660">
    <property type="component" value="Unplaced"/>
</dbReference>
<dbReference type="InterPro" id="IPR037524">
    <property type="entry name" value="PA14/GLEYA"/>
</dbReference>
<keyword evidence="1" id="KW-0732">Signal</keyword>
<protein>
    <recommendedName>
        <fullName evidence="2">PA14 domain-containing protein</fullName>
    </recommendedName>
</protein>
<evidence type="ECO:0000256" key="1">
    <source>
        <dbReference type="ARBA" id="ARBA00022729"/>
    </source>
</evidence>
<dbReference type="AlphaFoldDB" id="A0A3Q3MZ19"/>
<dbReference type="PANTHER" id="PTHR46769">
    <property type="entry name" value="POLYCYSTIC KIDNEY AND HEPATIC DISEASE 1 (AUTOSOMAL RECESSIVE)-LIKE 1"/>
    <property type="match status" value="1"/>
</dbReference>
<dbReference type="Pfam" id="PF01833">
    <property type="entry name" value="TIG"/>
    <property type="match status" value="2"/>
</dbReference>
<dbReference type="Gene3D" id="2.60.120.1560">
    <property type="match status" value="1"/>
</dbReference>
<dbReference type="SMART" id="SM00429">
    <property type="entry name" value="IPT"/>
    <property type="match status" value="1"/>
</dbReference>
<dbReference type="Pfam" id="PF07691">
    <property type="entry name" value="PA14"/>
    <property type="match status" value="1"/>
</dbReference>
<sequence length="638" mass="70696">DYITPHSGSSMGATKITIHGADFAVANQVQLNPNEESGNRVTLVSDKMSVICDVERDSTHRNQIMCYTRPLPNDRYYVRVTVNGKPVPDNKLCYGSPNSYWCGFTVVWYTTPSVNVMTPKSGHPGSLVNMSGLIFTDVFGSNTRLSSNGRNERFLRVYMGGQPLKNITSCFLYIILMVKCVCMSSLEVTGISPKNGSIMGGTLLTVHGHFFDETDAPARVLVGGLPCDIQSVSDDRITCRTPSFLHVIFNFHLNPKGGRGLKMETWNNSKPKSMDEIFTYDEHTPGYQSKWLKEFPVDFNRGWDFFTTRISGFIAPKFSGNYKFFINCDDKCELHLSNTSSPEDKVQTTSNLFNSQTSDWVYLEEGNYYHIDLVHQEYGHHAYIKMGLYYDNSPFTEDQTNDAVNEVQSIIAEQEVFDEEQVVTFGLWSEDVSAVKEVQKVTVNSSCASHQCSGTFFSLGYGEAKTGPIPVTASPGVVEAALNDLYSIKPDTVQVTKQDATQGSSYTVTFNSVRGDYDLLKAVPYSADTNVTVDEVTKGKSNMETFTLLWGGIPTKPIPYNTTESEVYSGLKDPHSSLLIPSPHQYDGGQKGTAVKMGFCGQWSLKNPGVLFKDSFSKESGGTYGAVPLDKYPAVKKP</sequence>
<dbReference type="PROSITE" id="PS51820">
    <property type="entry name" value="PA14"/>
    <property type="match status" value="1"/>
</dbReference>
<reference evidence="3" key="2">
    <citation type="submission" date="2025-09" db="UniProtKB">
        <authorList>
            <consortium name="Ensembl"/>
        </authorList>
    </citation>
    <scope>IDENTIFICATION</scope>
</reference>
<dbReference type="InterPro" id="IPR052387">
    <property type="entry name" value="Fibrocystin"/>
</dbReference>
<dbReference type="InterPro" id="IPR011658">
    <property type="entry name" value="PA14_dom"/>
</dbReference>
<dbReference type="PANTHER" id="PTHR46769:SF2">
    <property type="entry name" value="FIBROCYSTIN-L ISOFORM 2 PRECURSOR-RELATED"/>
    <property type="match status" value="1"/>
</dbReference>
<feature type="domain" description="PA14" evidence="2">
    <location>
        <begin position="256"/>
        <end position="402"/>
    </location>
</feature>
<dbReference type="FunFam" id="2.60.40.10:FF:001292">
    <property type="entry name" value="PKHD1 like 1"/>
    <property type="match status" value="1"/>
</dbReference>
<dbReference type="GeneTree" id="ENSGT00940000176110"/>
<organism evidence="3 4">
    <name type="scientific">Labrus bergylta</name>
    <name type="common">ballan wrasse</name>
    <dbReference type="NCBI Taxonomy" id="56723"/>
    <lineage>
        <taxon>Eukaryota</taxon>
        <taxon>Metazoa</taxon>
        <taxon>Chordata</taxon>
        <taxon>Craniata</taxon>
        <taxon>Vertebrata</taxon>
        <taxon>Euteleostomi</taxon>
        <taxon>Actinopterygii</taxon>
        <taxon>Neopterygii</taxon>
        <taxon>Teleostei</taxon>
        <taxon>Neoteleostei</taxon>
        <taxon>Acanthomorphata</taxon>
        <taxon>Eupercaria</taxon>
        <taxon>Labriformes</taxon>
        <taxon>Labridae</taxon>
        <taxon>Labrus</taxon>
    </lineage>
</organism>
<proteinExistence type="predicted"/>
<keyword evidence="4" id="KW-1185">Reference proteome</keyword>
<dbReference type="CDD" id="cd00603">
    <property type="entry name" value="IPT_PCSR"/>
    <property type="match status" value="1"/>
</dbReference>
<dbReference type="InterPro" id="IPR013783">
    <property type="entry name" value="Ig-like_fold"/>
</dbReference>
<evidence type="ECO:0000259" key="2">
    <source>
        <dbReference type="PROSITE" id="PS51820"/>
    </source>
</evidence>
<evidence type="ECO:0000313" key="3">
    <source>
        <dbReference type="Ensembl" id="ENSLBEP00000026705.1"/>
    </source>
</evidence>
<evidence type="ECO:0000313" key="4">
    <source>
        <dbReference type="Proteomes" id="UP000261660"/>
    </source>
</evidence>
<dbReference type="Ensembl" id="ENSLBET00000028003.1">
    <property type="protein sequence ID" value="ENSLBEP00000026705.1"/>
    <property type="gene ID" value="ENSLBEG00000020274.1"/>
</dbReference>
<dbReference type="InterPro" id="IPR002909">
    <property type="entry name" value="IPT_dom"/>
</dbReference>
<dbReference type="Gene3D" id="2.60.40.10">
    <property type="entry name" value="Immunoglobulins"/>
    <property type="match status" value="2"/>
</dbReference>
<name>A0A3Q3MZ19_9LABR</name>
<dbReference type="GO" id="GO:0007399">
    <property type="term" value="P:nervous system development"/>
    <property type="evidence" value="ECO:0007669"/>
    <property type="project" value="UniProtKB-ARBA"/>
</dbReference>
<dbReference type="SUPFAM" id="SSF81296">
    <property type="entry name" value="E set domains"/>
    <property type="match status" value="2"/>
</dbReference>
<dbReference type="InterPro" id="IPR014756">
    <property type="entry name" value="Ig_E-set"/>
</dbReference>